<feature type="domain" description="BHLH" evidence="6">
    <location>
        <begin position="13"/>
        <end position="65"/>
    </location>
</feature>
<reference evidence="7" key="1">
    <citation type="submission" date="2021-01" db="UniProtKB">
        <authorList>
            <consortium name="EnsemblMetazoa"/>
        </authorList>
    </citation>
    <scope>IDENTIFICATION</scope>
</reference>
<evidence type="ECO:0000256" key="1">
    <source>
        <dbReference type="ARBA" id="ARBA00004123"/>
    </source>
</evidence>
<protein>
    <recommendedName>
        <fullName evidence="6">BHLH domain-containing protein</fullName>
    </recommendedName>
</protein>
<evidence type="ECO:0000313" key="7">
    <source>
        <dbReference type="EnsemblMetazoa" id="XP_022657691"/>
    </source>
</evidence>
<feature type="region of interest" description="Disordered" evidence="5">
    <location>
        <begin position="1"/>
        <end position="26"/>
    </location>
</feature>
<evidence type="ECO:0000256" key="3">
    <source>
        <dbReference type="ARBA" id="ARBA00023125"/>
    </source>
</evidence>
<keyword evidence="4" id="KW-0539">Nucleus</keyword>
<proteinExistence type="predicted"/>
<dbReference type="CDD" id="cd19723">
    <property type="entry name" value="bHLH_TS_ASCL1_like"/>
    <property type="match status" value="1"/>
</dbReference>
<dbReference type="PROSITE" id="PS50888">
    <property type="entry name" value="BHLH"/>
    <property type="match status" value="1"/>
</dbReference>
<dbReference type="Gene3D" id="4.10.280.10">
    <property type="entry name" value="Helix-loop-helix DNA-binding domain"/>
    <property type="match status" value="1"/>
</dbReference>
<accession>A0A7M7JVE5</accession>
<dbReference type="InterPro" id="IPR050283">
    <property type="entry name" value="E-box_TF_Regulators"/>
</dbReference>
<dbReference type="GO" id="GO:0000981">
    <property type="term" value="F:DNA-binding transcription factor activity, RNA polymerase II-specific"/>
    <property type="evidence" value="ECO:0007669"/>
    <property type="project" value="TreeGrafter"/>
</dbReference>
<evidence type="ECO:0000313" key="8">
    <source>
        <dbReference type="Proteomes" id="UP000594260"/>
    </source>
</evidence>
<dbReference type="Pfam" id="PF00010">
    <property type="entry name" value="HLH"/>
    <property type="match status" value="1"/>
</dbReference>
<dbReference type="GO" id="GO:0007399">
    <property type="term" value="P:nervous system development"/>
    <property type="evidence" value="ECO:0007669"/>
    <property type="project" value="UniProtKB-KW"/>
</dbReference>
<dbReference type="InParanoid" id="A0A7M7JVE5"/>
<dbReference type="KEGG" id="vde:111248887"/>
<keyword evidence="2" id="KW-0524">Neurogenesis</keyword>
<comment type="subcellular location">
    <subcellularLocation>
        <location evidence="1">Nucleus</location>
    </subcellularLocation>
</comment>
<dbReference type="InterPro" id="IPR036638">
    <property type="entry name" value="HLH_DNA-bd_sf"/>
</dbReference>
<dbReference type="Proteomes" id="UP000594260">
    <property type="component" value="Unplaced"/>
</dbReference>
<dbReference type="GO" id="GO:0046983">
    <property type="term" value="F:protein dimerization activity"/>
    <property type="evidence" value="ECO:0007669"/>
    <property type="project" value="InterPro"/>
</dbReference>
<dbReference type="GO" id="GO:0005634">
    <property type="term" value="C:nucleus"/>
    <property type="evidence" value="ECO:0007669"/>
    <property type="project" value="UniProtKB-SubCell"/>
</dbReference>
<organism evidence="7 8">
    <name type="scientific">Varroa destructor</name>
    <name type="common">Honeybee mite</name>
    <dbReference type="NCBI Taxonomy" id="109461"/>
    <lineage>
        <taxon>Eukaryota</taxon>
        <taxon>Metazoa</taxon>
        <taxon>Ecdysozoa</taxon>
        <taxon>Arthropoda</taxon>
        <taxon>Chelicerata</taxon>
        <taxon>Arachnida</taxon>
        <taxon>Acari</taxon>
        <taxon>Parasitiformes</taxon>
        <taxon>Mesostigmata</taxon>
        <taxon>Gamasina</taxon>
        <taxon>Dermanyssoidea</taxon>
        <taxon>Varroidae</taxon>
        <taxon>Varroa</taxon>
    </lineage>
</organism>
<dbReference type="AlphaFoldDB" id="A0A7M7JVE5"/>
<dbReference type="EnsemblMetazoa" id="XM_022801956">
    <property type="protein sequence ID" value="XP_022657691"/>
    <property type="gene ID" value="LOC111248887"/>
</dbReference>
<sequence>MVKSKRLDSPFVSSVQRRNERERKRVHQVNQGFASLRERLPDAVANRKMSKVETLRSAIDYIVQLQKVLVIQRQNYCRPQKSHCAEGRLHQQRQQRCQLNLNDDLIEVQCQPRQDLDDSFDQKASSDIFSFAQDSHGNHNSIESELGGRIVPWASAGNSDHEADESIENHRVLDTSLEDFGLPFTIQRTV</sequence>
<dbReference type="PANTHER" id="PTHR23349">
    <property type="entry name" value="BASIC HELIX-LOOP-HELIX TRANSCRIPTION FACTOR, TWIST"/>
    <property type="match status" value="1"/>
</dbReference>
<evidence type="ECO:0000256" key="2">
    <source>
        <dbReference type="ARBA" id="ARBA00022902"/>
    </source>
</evidence>
<dbReference type="SMART" id="SM00353">
    <property type="entry name" value="HLH"/>
    <property type="match status" value="1"/>
</dbReference>
<dbReference type="PANTHER" id="PTHR23349:SF108">
    <property type="entry name" value="BHLH DOMAIN-CONTAINING PROTEIN"/>
    <property type="match status" value="1"/>
</dbReference>
<evidence type="ECO:0000256" key="4">
    <source>
        <dbReference type="ARBA" id="ARBA00023242"/>
    </source>
</evidence>
<dbReference type="RefSeq" id="XP_022657691.1">
    <property type="nucleotide sequence ID" value="XM_022801956.1"/>
</dbReference>
<dbReference type="InterPro" id="IPR011598">
    <property type="entry name" value="bHLH_dom"/>
</dbReference>
<keyword evidence="8" id="KW-1185">Reference proteome</keyword>
<dbReference type="OrthoDB" id="5976910at2759"/>
<evidence type="ECO:0000259" key="6">
    <source>
        <dbReference type="PROSITE" id="PS50888"/>
    </source>
</evidence>
<dbReference type="GO" id="GO:0000977">
    <property type="term" value="F:RNA polymerase II transcription regulatory region sequence-specific DNA binding"/>
    <property type="evidence" value="ECO:0007669"/>
    <property type="project" value="TreeGrafter"/>
</dbReference>
<evidence type="ECO:0000256" key="5">
    <source>
        <dbReference type="SAM" id="MobiDB-lite"/>
    </source>
</evidence>
<dbReference type="GeneID" id="111248887"/>
<keyword evidence="3" id="KW-0238">DNA-binding</keyword>
<dbReference type="SUPFAM" id="SSF47459">
    <property type="entry name" value="HLH, helix-loop-helix DNA-binding domain"/>
    <property type="match status" value="1"/>
</dbReference>
<name>A0A7M7JVE5_VARDE</name>
<dbReference type="FunFam" id="4.10.280.10:FF:000029">
    <property type="entry name" value="Achaete-scute family bHLH transcription factor 1"/>
    <property type="match status" value="1"/>
</dbReference>